<dbReference type="AlphaFoldDB" id="A0A160MHC1"/>
<reference evidence="1 2" key="1">
    <citation type="submission" date="2016-04" db="EMBL/GenBank/DDBJ databases">
        <title>Complete genome sequence of Bacillus oceanisediminis strain 2691.</title>
        <authorList>
            <person name="Jeong H."/>
            <person name="Kim H.J."/>
            <person name="Lee D.-W."/>
        </authorList>
    </citation>
    <scope>NUCLEOTIDE SEQUENCE [LARGE SCALE GENOMIC DNA]</scope>
    <source>
        <strain evidence="1 2">2691</strain>
        <plasmid evidence="2">pbo1</plasmid>
    </source>
</reference>
<proteinExistence type="predicted"/>
<dbReference type="RefSeq" id="WP_019381043.1">
    <property type="nucleotide sequence ID" value="NZ_CP015507.1"/>
</dbReference>
<keyword evidence="1" id="KW-0614">Plasmid</keyword>
<organism evidence="1 2">
    <name type="scientific">Cytobacillus oceanisediminis 2691</name>
    <dbReference type="NCBI Taxonomy" id="1196031"/>
    <lineage>
        <taxon>Bacteria</taxon>
        <taxon>Bacillati</taxon>
        <taxon>Bacillota</taxon>
        <taxon>Bacilli</taxon>
        <taxon>Bacillales</taxon>
        <taxon>Bacillaceae</taxon>
        <taxon>Cytobacillus</taxon>
    </lineage>
</organism>
<dbReference type="EMBL" id="CP015507">
    <property type="protein sequence ID" value="AND42877.1"/>
    <property type="molecule type" value="Genomic_DNA"/>
</dbReference>
<geneLocation type="plasmid" evidence="2">
    <name>pbo1</name>
</geneLocation>
<name>A0A160MHC1_9BACI</name>
<protein>
    <submittedName>
        <fullName evidence="1">Uncharacterized protein</fullName>
    </submittedName>
</protein>
<evidence type="ECO:0000313" key="1">
    <source>
        <dbReference type="EMBL" id="AND42877.1"/>
    </source>
</evidence>
<evidence type="ECO:0000313" key="2">
    <source>
        <dbReference type="Proteomes" id="UP000077856"/>
    </source>
</evidence>
<gene>
    <name evidence="1" type="ORF">A361_27225</name>
</gene>
<dbReference type="Proteomes" id="UP000077856">
    <property type="component" value="Plasmid pBO1"/>
</dbReference>
<dbReference type="KEGG" id="bon:A361_27225"/>
<sequence length="372" mass="43790">MKRVKIDGFRMHQSILKEFHLLRDQTFERPPASAYVVYLTMLKQLDLEKNQRGILKEFNLSYWAKKLQIPYSSLYSGKLYLEKYHFVKEEIQNGISVLVLKDIEKCNNPGVEGGKLNYLLIPHSLFDTNILAELVRTANPEAIELMLSLFNQFRTAMSKREDIDLKMLKQSRNMSTLKKQLNKNAKKVREILALLEPLFDVKFEGLQFRGNQIWVKKVWITLKEDCVKEQSSGEFKVDHLIAMLSHELIYFLDGHKIKYKPRDQFDIMLSFKQEVYDKVKFIKNNESFNLEKSIKRYFISCIDSIGSYITEQSVLKSTFRIHSLGAFFRKAFRKDIKTLLKKIPYELIHDAKVEQYQLTVTGEIPEFAKFDI</sequence>
<dbReference type="eggNOG" id="ENOG5030CIR">
    <property type="taxonomic scope" value="Bacteria"/>
</dbReference>
<accession>A0A160MHC1</accession>